<gene>
    <name evidence="2" type="ORF">NDU88_007210</name>
</gene>
<evidence type="ECO:0000313" key="2">
    <source>
        <dbReference type="EMBL" id="KAJ1140872.1"/>
    </source>
</evidence>
<organism evidence="2 3">
    <name type="scientific">Pleurodeles waltl</name>
    <name type="common">Iberian ribbed newt</name>
    <dbReference type="NCBI Taxonomy" id="8319"/>
    <lineage>
        <taxon>Eukaryota</taxon>
        <taxon>Metazoa</taxon>
        <taxon>Chordata</taxon>
        <taxon>Craniata</taxon>
        <taxon>Vertebrata</taxon>
        <taxon>Euteleostomi</taxon>
        <taxon>Amphibia</taxon>
        <taxon>Batrachia</taxon>
        <taxon>Caudata</taxon>
        <taxon>Salamandroidea</taxon>
        <taxon>Salamandridae</taxon>
        <taxon>Pleurodelinae</taxon>
        <taxon>Pleurodeles</taxon>
    </lineage>
</organism>
<dbReference type="EMBL" id="JANPWB010000010">
    <property type="protein sequence ID" value="KAJ1140872.1"/>
    <property type="molecule type" value="Genomic_DNA"/>
</dbReference>
<keyword evidence="3" id="KW-1185">Reference proteome</keyword>
<evidence type="ECO:0000313" key="3">
    <source>
        <dbReference type="Proteomes" id="UP001066276"/>
    </source>
</evidence>
<evidence type="ECO:0000256" key="1">
    <source>
        <dbReference type="SAM" id="MobiDB-lite"/>
    </source>
</evidence>
<dbReference type="AlphaFoldDB" id="A0AAV7QN24"/>
<dbReference type="Proteomes" id="UP001066276">
    <property type="component" value="Chromosome 6"/>
</dbReference>
<protein>
    <submittedName>
        <fullName evidence="2">Uncharacterized protein</fullName>
    </submittedName>
</protein>
<accession>A0AAV7QN24</accession>
<comment type="caution">
    <text evidence="2">The sequence shown here is derived from an EMBL/GenBank/DDBJ whole genome shotgun (WGS) entry which is preliminary data.</text>
</comment>
<sequence length="153" mass="17135">MQLAPLSGPVPLPLPSGQWEDGGGKGPPFRATEVAKVHCFFRLERPAFCARDALFENPLFFFFAGLAALPPQSLFAFGKDRQQPLQAAGRFHRPQPRPSERPPFWMRDAPFVFRSSWSCELRDADQMSQEMPTAFRGLRSPQGRAVDECILSG</sequence>
<feature type="region of interest" description="Disordered" evidence="1">
    <location>
        <begin position="1"/>
        <end position="26"/>
    </location>
</feature>
<reference evidence="2" key="1">
    <citation type="journal article" date="2022" name="bioRxiv">
        <title>Sequencing and chromosome-scale assembly of the giantPleurodeles waltlgenome.</title>
        <authorList>
            <person name="Brown T."/>
            <person name="Elewa A."/>
            <person name="Iarovenko S."/>
            <person name="Subramanian E."/>
            <person name="Araus A.J."/>
            <person name="Petzold A."/>
            <person name="Susuki M."/>
            <person name="Suzuki K.-i.T."/>
            <person name="Hayashi T."/>
            <person name="Toyoda A."/>
            <person name="Oliveira C."/>
            <person name="Osipova E."/>
            <person name="Leigh N.D."/>
            <person name="Simon A."/>
            <person name="Yun M.H."/>
        </authorList>
    </citation>
    <scope>NUCLEOTIDE SEQUENCE</scope>
    <source>
        <strain evidence="2">20211129_DDA</strain>
        <tissue evidence="2">Liver</tissue>
    </source>
</reference>
<proteinExistence type="predicted"/>
<name>A0AAV7QN24_PLEWA</name>